<organism evidence="1 2">
    <name type="scientific">Aspergillus aculeatinus CBS 121060</name>
    <dbReference type="NCBI Taxonomy" id="1448322"/>
    <lineage>
        <taxon>Eukaryota</taxon>
        <taxon>Fungi</taxon>
        <taxon>Dikarya</taxon>
        <taxon>Ascomycota</taxon>
        <taxon>Pezizomycotina</taxon>
        <taxon>Eurotiomycetes</taxon>
        <taxon>Eurotiomycetidae</taxon>
        <taxon>Eurotiales</taxon>
        <taxon>Aspergillaceae</taxon>
        <taxon>Aspergillus</taxon>
        <taxon>Aspergillus subgen. Circumdati</taxon>
    </lineage>
</organism>
<proteinExistence type="predicted"/>
<evidence type="ECO:0000313" key="1">
    <source>
        <dbReference type="EMBL" id="RAH73369.1"/>
    </source>
</evidence>
<sequence>MTSSAIPESNPSSSPRGHSQSEKDSSNRKKRKGPRLAHRKSRTGCQRCRARRVKCDEARPVCRDCHRHSIPCVYDRPAEEIRSRSLEPSPSDPSNIELRLLHHFTLFASATMPGAQSKRVKDCWSIDVPRLAFGYKPLLHAVFAISALHLSKANPNEAGLPDIHCNFLEQALREHRLCIGGITTQTADAVCFTSILLQVDVFATLQNHTVVSSEHVSEWMRLLRGSVAVFDAALKIARHNTHPASIWCIIDTFPIPLRTNSDAGAFSFLLPTAPDDEDNDTALEAYRGAVAHINATWLAMEAKEDPQVTCRRIMVFPLFVMTEFMDLLEKRRPRALVVLAYFLALSAPLRDICRNDYILCTTANTSRYSAWEIFSNRHWCGELESNVTVTCEHIFCIYVLYQQIDPDEGSQYRQWLLSQQNAEGSWGIALNYPGDVSTSTEAYLALRIILHGASQMIGSNRQGFSVSFSSVRACISALRLNYMPEICCLECV</sequence>
<dbReference type="EMBL" id="KZ824939">
    <property type="protein sequence ID" value="RAH73369.1"/>
    <property type="molecule type" value="Genomic_DNA"/>
</dbReference>
<evidence type="ECO:0000313" key="2">
    <source>
        <dbReference type="Proteomes" id="UP000249661"/>
    </source>
</evidence>
<protein>
    <submittedName>
        <fullName evidence="1">Uncharacterized protein</fullName>
    </submittedName>
</protein>
<gene>
    <name evidence="1" type="ORF">BO66DRAFT_435315</name>
</gene>
<accession>A0ACD1HIV6</accession>
<keyword evidence="2" id="KW-1185">Reference proteome</keyword>
<name>A0ACD1HIV6_9EURO</name>
<reference evidence="1" key="1">
    <citation type="submission" date="2018-02" db="EMBL/GenBank/DDBJ databases">
        <title>The genomes of Aspergillus section Nigri reveals drivers in fungal speciation.</title>
        <authorList>
            <consortium name="DOE Joint Genome Institute"/>
            <person name="Vesth T.C."/>
            <person name="Nybo J."/>
            <person name="Theobald S."/>
            <person name="Brandl J."/>
            <person name="Frisvad J.C."/>
            <person name="Nielsen K.F."/>
            <person name="Lyhne E.K."/>
            <person name="Kogle M.E."/>
            <person name="Kuo A."/>
            <person name="Riley R."/>
            <person name="Clum A."/>
            <person name="Nolan M."/>
            <person name="Lipzen A."/>
            <person name="Salamov A."/>
            <person name="Henrissat B."/>
            <person name="Wiebenga A."/>
            <person name="De vries R.P."/>
            <person name="Grigoriev I.V."/>
            <person name="Mortensen U.H."/>
            <person name="Andersen M.R."/>
            <person name="Baker S.E."/>
        </authorList>
    </citation>
    <scope>NUCLEOTIDE SEQUENCE</scope>
    <source>
        <strain evidence="1">CBS 121060</strain>
    </source>
</reference>
<dbReference type="Proteomes" id="UP000249661">
    <property type="component" value="Unassembled WGS sequence"/>
</dbReference>